<organism evidence="1 2">
    <name type="scientific">Clonostachys chloroleuca</name>
    <dbReference type="NCBI Taxonomy" id="1926264"/>
    <lineage>
        <taxon>Eukaryota</taxon>
        <taxon>Fungi</taxon>
        <taxon>Dikarya</taxon>
        <taxon>Ascomycota</taxon>
        <taxon>Pezizomycotina</taxon>
        <taxon>Sordariomycetes</taxon>
        <taxon>Hypocreomycetidae</taxon>
        <taxon>Hypocreales</taxon>
        <taxon>Bionectriaceae</taxon>
        <taxon>Clonostachys</taxon>
    </lineage>
</organism>
<sequence length="111" mass="11603">MTALSSKPPVMFSFSASPGTGSITDSTTVTTVTTAAAAAAVRGALRLVNIPRLMDLSSSAAPPSLSCLGPELLQLIFKQLCDIDPVYLFQGFGVASIPYELGRFSSVFRDS</sequence>
<dbReference type="EMBL" id="CABFNP030000789">
    <property type="protein sequence ID" value="CAI6086785.1"/>
    <property type="molecule type" value="Genomic_DNA"/>
</dbReference>
<comment type="caution">
    <text evidence="1">The sequence shown here is derived from an EMBL/GenBank/DDBJ whole genome shotgun (WGS) entry which is preliminary data.</text>
</comment>
<keyword evidence="2" id="KW-1185">Reference proteome</keyword>
<protein>
    <submittedName>
        <fullName evidence="1">Uncharacterized protein</fullName>
    </submittedName>
</protein>
<name>A0AA35LYN9_9HYPO</name>
<accession>A0AA35LYN9</accession>
<gene>
    <name evidence="1" type="ORF">CCHLO57077_00009852</name>
</gene>
<dbReference type="AlphaFoldDB" id="A0AA35LYN9"/>
<evidence type="ECO:0000313" key="2">
    <source>
        <dbReference type="Proteomes" id="UP001160390"/>
    </source>
</evidence>
<reference evidence="1" key="1">
    <citation type="submission" date="2023-01" db="EMBL/GenBank/DDBJ databases">
        <authorList>
            <person name="Piombo E."/>
        </authorList>
    </citation>
    <scope>NUCLEOTIDE SEQUENCE</scope>
</reference>
<evidence type="ECO:0000313" key="1">
    <source>
        <dbReference type="EMBL" id="CAI6086785.1"/>
    </source>
</evidence>
<proteinExistence type="predicted"/>
<dbReference type="Proteomes" id="UP001160390">
    <property type="component" value="Unassembled WGS sequence"/>
</dbReference>